<dbReference type="InterPro" id="IPR022380">
    <property type="entry name" value="Glu-Q_tRNA(Asp)_Synthase"/>
</dbReference>
<keyword evidence="4" id="KW-0862">Zinc</keyword>
<reference evidence="9 10" key="1">
    <citation type="submission" date="2023-06" db="EMBL/GenBank/DDBJ databases">
        <title>Alteromonas sp. ASW11-36 isolated from intertidal sand.</title>
        <authorList>
            <person name="Li Y."/>
        </authorList>
    </citation>
    <scope>NUCLEOTIDE SEQUENCE [LARGE SCALE GENOMIC DNA]</scope>
    <source>
        <strain evidence="9 10">ASW11-36</strain>
    </source>
</reference>
<evidence type="ECO:0000313" key="9">
    <source>
        <dbReference type="EMBL" id="MDM7861289.1"/>
    </source>
</evidence>
<dbReference type="PRINTS" id="PR00987">
    <property type="entry name" value="TRNASYNTHGLU"/>
</dbReference>
<dbReference type="Proteomes" id="UP001234343">
    <property type="component" value="Unassembled WGS sequence"/>
</dbReference>
<dbReference type="PANTHER" id="PTHR43311">
    <property type="entry name" value="GLUTAMATE--TRNA LIGASE"/>
    <property type="match status" value="1"/>
</dbReference>
<dbReference type="PANTHER" id="PTHR43311:SF1">
    <property type="entry name" value="GLUTAMYL-Q TRNA(ASP) SYNTHETASE"/>
    <property type="match status" value="1"/>
</dbReference>
<keyword evidence="3 7" id="KW-0547">Nucleotide-binding</keyword>
<dbReference type="GO" id="GO:0016874">
    <property type="term" value="F:ligase activity"/>
    <property type="evidence" value="ECO:0007669"/>
    <property type="project" value="UniProtKB-KW"/>
</dbReference>
<keyword evidence="10" id="KW-1185">Reference proteome</keyword>
<evidence type="ECO:0000256" key="1">
    <source>
        <dbReference type="ARBA" id="ARBA00022598"/>
    </source>
</evidence>
<dbReference type="NCBIfam" id="TIGR03838">
    <property type="entry name" value="queuosine_YadB"/>
    <property type="match status" value="1"/>
</dbReference>
<organism evidence="9 10">
    <name type="scientific">Alteromonas arenosi</name>
    <dbReference type="NCBI Taxonomy" id="3055817"/>
    <lineage>
        <taxon>Bacteria</taxon>
        <taxon>Pseudomonadati</taxon>
        <taxon>Pseudomonadota</taxon>
        <taxon>Gammaproteobacteria</taxon>
        <taxon>Alteromonadales</taxon>
        <taxon>Alteromonadaceae</taxon>
        <taxon>Alteromonas/Salinimonas group</taxon>
        <taxon>Alteromonas</taxon>
    </lineage>
</organism>
<evidence type="ECO:0000313" key="10">
    <source>
        <dbReference type="Proteomes" id="UP001234343"/>
    </source>
</evidence>
<dbReference type="InterPro" id="IPR020058">
    <property type="entry name" value="Glu/Gln-tRNA-synth_Ib_cat-dom"/>
</dbReference>
<name>A0ABT7SZ50_9ALTE</name>
<evidence type="ECO:0000256" key="2">
    <source>
        <dbReference type="ARBA" id="ARBA00022723"/>
    </source>
</evidence>
<dbReference type="InterPro" id="IPR000924">
    <property type="entry name" value="Glu/Gln-tRNA-synth"/>
</dbReference>
<evidence type="ECO:0000256" key="5">
    <source>
        <dbReference type="ARBA" id="ARBA00022840"/>
    </source>
</evidence>
<accession>A0ABT7SZ50</accession>
<proteinExistence type="inferred from homology"/>
<comment type="caution">
    <text evidence="9">The sequence shown here is derived from an EMBL/GenBank/DDBJ whole genome shotgun (WGS) entry which is preliminary data.</text>
</comment>
<dbReference type="NCBIfam" id="NF004314">
    <property type="entry name" value="PRK05710.1-3"/>
    <property type="match status" value="1"/>
</dbReference>
<feature type="domain" description="Glutamyl/glutaminyl-tRNA synthetase class Ib catalytic" evidence="8">
    <location>
        <begin position="15"/>
        <end position="245"/>
    </location>
</feature>
<dbReference type="Pfam" id="PF00749">
    <property type="entry name" value="tRNA-synt_1c"/>
    <property type="match status" value="1"/>
</dbReference>
<keyword evidence="5 7" id="KW-0067">ATP-binding</keyword>
<sequence length="298" mass="32721">MTATNMHSPSGYIGRFAPSPTGPLHLGSLATALASYLHAKQSKGKWLLRMEDIDTPRCVAGADQLILQTLLAHGLRWDGDVLYQSESLQRYSDVLSSLAQYTYRCDCTRAQIKARGMAYDGHCRKRNKVDSPYAIRFRHQVPVQIFEDLLLGNVQIDDPFCTEDFVLKRRDGLFAYHLVVVADDIYQGVNTIVRGADLLATTSCHLALYHALHAPTPTYAHLPVLATAPGMKLSKQNHAPAVDDKVAVSNLHKALAGLGFVLPQQQDLSSVSAIIEWAEENADVSTLSGVREVIVESA</sequence>
<dbReference type="Gene3D" id="3.40.50.620">
    <property type="entry name" value="HUPs"/>
    <property type="match status" value="1"/>
</dbReference>
<comment type="similarity">
    <text evidence="7">Belongs to the class-I aminoacyl-tRNA synthetase family.</text>
</comment>
<dbReference type="InterPro" id="IPR049940">
    <property type="entry name" value="GluQ/Sye"/>
</dbReference>
<keyword evidence="2" id="KW-0479">Metal-binding</keyword>
<dbReference type="RefSeq" id="WP_289365728.1">
    <property type="nucleotide sequence ID" value="NZ_JAUCBP010000010.1"/>
</dbReference>
<evidence type="ECO:0000256" key="3">
    <source>
        <dbReference type="ARBA" id="ARBA00022741"/>
    </source>
</evidence>
<gene>
    <name evidence="9" type="primary">gluQRS</name>
    <name evidence="9" type="ORF">QTP81_11850</name>
</gene>
<evidence type="ECO:0000256" key="6">
    <source>
        <dbReference type="ARBA" id="ARBA00023146"/>
    </source>
</evidence>
<dbReference type="InterPro" id="IPR014729">
    <property type="entry name" value="Rossmann-like_a/b/a_fold"/>
</dbReference>
<keyword evidence="6 7" id="KW-0030">Aminoacyl-tRNA synthetase</keyword>
<dbReference type="EC" id="6.1.1.-" evidence="9"/>
<dbReference type="SUPFAM" id="SSF52374">
    <property type="entry name" value="Nucleotidylyl transferase"/>
    <property type="match status" value="1"/>
</dbReference>
<evidence type="ECO:0000259" key="8">
    <source>
        <dbReference type="Pfam" id="PF00749"/>
    </source>
</evidence>
<dbReference type="EMBL" id="JAUCBP010000010">
    <property type="protein sequence ID" value="MDM7861289.1"/>
    <property type="molecule type" value="Genomic_DNA"/>
</dbReference>
<keyword evidence="7" id="KW-0648">Protein biosynthesis</keyword>
<keyword evidence="1 7" id="KW-0436">Ligase</keyword>
<protein>
    <submittedName>
        <fullName evidence="9">tRNA glutamyl-Q(34) synthetase GluQRS</fullName>
        <ecNumber evidence="9">6.1.1.-</ecNumber>
    </submittedName>
</protein>
<evidence type="ECO:0000256" key="4">
    <source>
        <dbReference type="ARBA" id="ARBA00022833"/>
    </source>
</evidence>
<evidence type="ECO:0000256" key="7">
    <source>
        <dbReference type="RuleBase" id="RU363037"/>
    </source>
</evidence>